<dbReference type="AlphaFoldDB" id="A0AAV2DW46"/>
<evidence type="ECO:0000313" key="1">
    <source>
        <dbReference type="EMBL" id="CAL1377853.1"/>
    </source>
</evidence>
<name>A0AAV2DW46_9ROSI</name>
<sequence length="105" mass="11961">MRWITASMWPPHSSRDSLKITTSMLGNLTWRRSRHGGANWWFLVTGKGYGDGKSQLYSLSNRCSRLVSQILELHTTAEAIICVFCTSRESIWESFPPRGEGAELR</sequence>
<dbReference type="Proteomes" id="UP001497516">
    <property type="component" value="Chromosome 3"/>
</dbReference>
<proteinExistence type="predicted"/>
<reference evidence="1 2" key="1">
    <citation type="submission" date="2024-04" db="EMBL/GenBank/DDBJ databases">
        <authorList>
            <person name="Fracassetti M."/>
        </authorList>
    </citation>
    <scope>NUCLEOTIDE SEQUENCE [LARGE SCALE GENOMIC DNA]</scope>
</reference>
<keyword evidence="2" id="KW-1185">Reference proteome</keyword>
<accession>A0AAV2DW46</accession>
<protein>
    <submittedName>
        <fullName evidence="1">Uncharacterized protein</fullName>
    </submittedName>
</protein>
<dbReference type="EMBL" id="OZ034816">
    <property type="protein sequence ID" value="CAL1377853.1"/>
    <property type="molecule type" value="Genomic_DNA"/>
</dbReference>
<organism evidence="1 2">
    <name type="scientific">Linum trigynum</name>
    <dbReference type="NCBI Taxonomy" id="586398"/>
    <lineage>
        <taxon>Eukaryota</taxon>
        <taxon>Viridiplantae</taxon>
        <taxon>Streptophyta</taxon>
        <taxon>Embryophyta</taxon>
        <taxon>Tracheophyta</taxon>
        <taxon>Spermatophyta</taxon>
        <taxon>Magnoliopsida</taxon>
        <taxon>eudicotyledons</taxon>
        <taxon>Gunneridae</taxon>
        <taxon>Pentapetalae</taxon>
        <taxon>rosids</taxon>
        <taxon>fabids</taxon>
        <taxon>Malpighiales</taxon>
        <taxon>Linaceae</taxon>
        <taxon>Linum</taxon>
    </lineage>
</organism>
<gene>
    <name evidence="1" type="ORF">LTRI10_LOCUS19475</name>
</gene>
<evidence type="ECO:0000313" key="2">
    <source>
        <dbReference type="Proteomes" id="UP001497516"/>
    </source>
</evidence>